<feature type="domain" description="Protein kinase" evidence="3">
    <location>
        <begin position="14"/>
        <end position="274"/>
    </location>
</feature>
<feature type="compositionally biased region" description="Polar residues" evidence="2">
    <location>
        <begin position="379"/>
        <end position="391"/>
    </location>
</feature>
<keyword evidence="5" id="KW-1185">Reference proteome</keyword>
<dbReference type="Proteomes" id="UP000494206">
    <property type="component" value="Unassembled WGS sequence"/>
</dbReference>
<feature type="compositionally biased region" description="Polar residues" evidence="2">
    <location>
        <begin position="398"/>
        <end position="408"/>
    </location>
</feature>
<dbReference type="SUPFAM" id="SSF56112">
    <property type="entry name" value="Protein kinase-like (PK-like)"/>
    <property type="match status" value="1"/>
</dbReference>
<dbReference type="InterPro" id="IPR017441">
    <property type="entry name" value="Protein_kinase_ATP_BS"/>
</dbReference>
<name>A0A8S1E5Q8_9PELO</name>
<reference evidence="4 5" key="1">
    <citation type="submission" date="2020-04" db="EMBL/GenBank/DDBJ databases">
        <authorList>
            <person name="Laetsch R D."/>
            <person name="Stevens L."/>
            <person name="Kumar S."/>
            <person name="Blaxter L. M."/>
        </authorList>
    </citation>
    <scope>NUCLEOTIDE SEQUENCE [LARGE SCALE GENOMIC DNA]</scope>
</reference>
<dbReference type="SMART" id="SM00220">
    <property type="entry name" value="S_TKc"/>
    <property type="match status" value="1"/>
</dbReference>
<dbReference type="PROSITE" id="PS00107">
    <property type="entry name" value="PROTEIN_KINASE_ATP"/>
    <property type="match status" value="1"/>
</dbReference>
<comment type="caution">
    <text evidence="4">The sequence shown here is derived from an EMBL/GenBank/DDBJ whole genome shotgun (WGS) entry which is preliminary data.</text>
</comment>
<dbReference type="PROSITE" id="PS50011">
    <property type="entry name" value="PROTEIN_KINASE_DOM"/>
    <property type="match status" value="1"/>
</dbReference>
<dbReference type="PANTHER" id="PTHR11909">
    <property type="entry name" value="CASEIN KINASE-RELATED"/>
    <property type="match status" value="1"/>
</dbReference>
<feature type="region of interest" description="Disordered" evidence="2">
    <location>
        <begin position="360"/>
        <end position="415"/>
    </location>
</feature>
<accession>A0A8S1E5Q8</accession>
<dbReference type="InterPro" id="IPR011009">
    <property type="entry name" value="Kinase-like_dom_sf"/>
</dbReference>
<evidence type="ECO:0000313" key="4">
    <source>
        <dbReference type="EMBL" id="CAB3398997.1"/>
    </source>
</evidence>
<keyword evidence="1" id="KW-0067">ATP-binding</keyword>
<protein>
    <recommendedName>
        <fullName evidence="3">Protein kinase domain-containing protein</fullName>
    </recommendedName>
</protein>
<sequence>MNTNDCKKLVKDVWLPVKELGRGMFGKVYHVCNIKDGREAAMKIEKKTQESVLKIEVEVMNEMKGQKAALQIFDDGVEPNYRFIIMTLCGPDLTKIAEFLNNKFSDSSLLRIAIRTLYAIKTLHESGYVHRDLKPCNLALDYRRDSNIIFLLDFGMARRYARLNEGQWIIRAPRSQCRFRGTVRYCSVNMHKRVELGRVDDLWSWLYMTLEMRTELPWAASLHPEKVEIQKIELTSVVLNKDAITRSLIPVADHLGTLTYPDRPDYLMIFNILIGKMQEVGAKLTDPLEFDDLRPGDCEKLQEVVKKYNINLQSNNVTEKNEEKEMESLKEAFQPAGIKDVPGGASYVIAKGRNFYFTPKTKKSTATDEKKEKDLGSKKSMTSLRVDINNNDSKKKSPTNLKKNTQRSTSKKKQK</sequence>
<dbReference type="EMBL" id="CADEPM010000001">
    <property type="protein sequence ID" value="CAB3398997.1"/>
    <property type="molecule type" value="Genomic_DNA"/>
</dbReference>
<dbReference type="GO" id="GO:0004672">
    <property type="term" value="F:protein kinase activity"/>
    <property type="evidence" value="ECO:0007669"/>
    <property type="project" value="InterPro"/>
</dbReference>
<evidence type="ECO:0000256" key="2">
    <source>
        <dbReference type="SAM" id="MobiDB-lite"/>
    </source>
</evidence>
<evidence type="ECO:0000256" key="1">
    <source>
        <dbReference type="PROSITE-ProRule" id="PRU10141"/>
    </source>
</evidence>
<evidence type="ECO:0000259" key="3">
    <source>
        <dbReference type="PROSITE" id="PS50011"/>
    </source>
</evidence>
<proteinExistence type="predicted"/>
<gene>
    <name evidence="4" type="ORF">CBOVIS_LOCUS2207</name>
</gene>
<feature type="binding site" evidence="1">
    <location>
        <position position="43"/>
    </location>
    <ligand>
        <name>ATP</name>
        <dbReference type="ChEBI" id="CHEBI:30616"/>
    </ligand>
</feature>
<organism evidence="4 5">
    <name type="scientific">Caenorhabditis bovis</name>
    <dbReference type="NCBI Taxonomy" id="2654633"/>
    <lineage>
        <taxon>Eukaryota</taxon>
        <taxon>Metazoa</taxon>
        <taxon>Ecdysozoa</taxon>
        <taxon>Nematoda</taxon>
        <taxon>Chromadorea</taxon>
        <taxon>Rhabditida</taxon>
        <taxon>Rhabditina</taxon>
        <taxon>Rhabditomorpha</taxon>
        <taxon>Rhabditoidea</taxon>
        <taxon>Rhabditidae</taxon>
        <taxon>Peloderinae</taxon>
        <taxon>Caenorhabditis</taxon>
    </lineage>
</organism>
<dbReference type="AlphaFoldDB" id="A0A8S1E5Q8"/>
<dbReference type="InterPro" id="IPR000719">
    <property type="entry name" value="Prot_kinase_dom"/>
</dbReference>
<dbReference type="GO" id="GO:0005524">
    <property type="term" value="F:ATP binding"/>
    <property type="evidence" value="ECO:0007669"/>
    <property type="project" value="UniProtKB-UniRule"/>
</dbReference>
<dbReference type="OrthoDB" id="5979581at2759"/>
<dbReference type="Gene3D" id="1.10.510.10">
    <property type="entry name" value="Transferase(Phosphotransferase) domain 1"/>
    <property type="match status" value="1"/>
</dbReference>
<dbReference type="Pfam" id="PF00069">
    <property type="entry name" value="Pkinase"/>
    <property type="match status" value="1"/>
</dbReference>
<evidence type="ECO:0000313" key="5">
    <source>
        <dbReference type="Proteomes" id="UP000494206"/>
    </source>
</evidence>
<feature type="compositionally biased region" description="Basic and acidic residues" evidence="2">
    <location>
        <begin position="365"/>
        <end position="377"/>
    </location>
</feature>
<keyword evidence="1" id="KW-0547">Nucleotide-binding</keyword>
<dbReference type="InterPro" id="IPR050235">
    <property type="entry name" value="CK1_Ser-Thr_kinase"/>
</dbReference>